<gene>
    <name evidence="9" type="ORF">NUH29_13160</name>
</gene>
<dbReference type="Pfam" id="PF10502">
    <property type="entry name" value="Peptidase_S26"/>
    <property type="match status" value="1"/>
</dbReference>
<keyword evidence="3 7" id="KW-1133">Transmembrane helix</keyword>
<dbReference type="InterPro" id="IPR036286">
    <property type="entry name" value="LexA/Signal_pep-like_sf"/>
</dbReference>
<evidence type="ECO:0000259" key="8">
    <source>
        <dbReference type="Pfam" id="PF10502"/>
    </source>
</evidence>
<dbReference type="InterPro" id="IPR019533">
    <property type="entry name" value="Peptidase_S26"/>
</dbReference>
<evidence type="ECO:0000256" key="6">
    <source>
        <dbReference type="SAM" id="MobiDB-lite"/>
    </source>
</evidence>
<dbReference type="SUPFAM" id="SSF51306">
    <property type="entry name" value="LexA/Signal peptidase"/>
    <property type="match status" value="1"/>
</dbReference>
<organism evidence="9 10">
    <name type="scientific">Protaetiibacter mangrovi</name>
    <dbReference type="NCBI Taxonomy" id="2970926"/>
    <lineage>
        <taxon>Bacteria</taxon>
        <taxon>Bacillati</taxon>
        <taxon>Actinomycetota</taxon>
        <taxon>Actinomycetes</taxon>
        <taxon>Micrococcales</taxon>
        <taxon>Microbacteriaceae</taxon>
        <taxon>Protaetiibacter</taxon>
    </lineage>
</organism>
<name>A0ABT1ZII4_9MICO</name>
<dbReference type="NCBIfam" id="TIGR02228">
    <property type="entry name" value="sigpep_I_arch"/>
    <property type="match status" value="1"/>
</dbReference>
<evidence type="ECO:0000313" key="10">
    <source>
        <dbReference type="Proteomes" id="UP001205337"/>
    </source>
</evidence>
<feature type="region of interest" description="Disordered" evidence="6">
    <location>
        <begin position="194"/>
        <end position="215"/>
    </location>
</feature>
<feature type="compositionally biased region" description="Low complexity" evidence="6">
    <location>
        <begin position="194"/>
        <end position="203"/>
    </location>
</feature>
<comment type="caution">
    <text evidence="9">The sequence shown here is derived from an EMBL/GenBank/DDBJ whole genome shotgun (WGS) entry which is preliminary data.</text>
</comment>
<dbReference type="RefSeq" id="WP_258799672.1">
    <property type="nucleotide sequence ID" value="NZ_JANTHX010000008.1"/>
</dbReference>
<reference evidence="9 10" key="1">
    <citation type="submission" date="2022-08" db="EMBL/GenBank/DDBJ databases">
        <authorList>
            <person name="Li F."/>
        </authorList>
    </citation>
    <scope>NUCLEOTIDE SEQUENCE [LARGE SCALE GENOMIC DNA]</scope>
    <source>
        <strain evidence="9 10">10F1B-8-1</strain>
    </source>
</reference>
<feature type="domain" description="Peptidase S26" evidence="8">
    <location>
        <begin position="31"/>
        <end position="101"/>
    </location>
</feature>
<comment type="subcellular location">
    <subcellularLocation>
        <location evidence="1">Membrane</location>
    </subcellularLocation>
</comment>
<evidence type="ECO:0000256" key="3">
    <source>
        <dbReference type="ARBA" id="ARBA00022989"/>
    </source>
</evidence>
<evidence type="ECO:0000256" key="2">
    <source>
        <dbReference type="ARBA" id="ARBA00022692"/>
    </source>
</evidence>
<evidence type="ECO:0000256" key="7">
    <source>
        <dbReference type="SAM" id="Phobius"/>
    </source>
</evidence>
<evidence type="ECO:0000256" key="5">
    <source>
        <dbReference type="NCBIfam" id="TIGR02228"/>
    </source>
</evidence>
<feature type="transmembrane region" description="Helical" evidence="7">
    <location>
        <begin position="161"/>
        <end position="179"/>
    </location>
</feature>
<evidence type="ECO:0000313" key="9">
    <source>
        <dbReference type="EMBL" id="MCS0500498.1"/>
    </source>
</evidence>
<dbReference type="PANTHER" id="PTHR10806">
    <property type="entry name" value="SIGNAL PEPTIDASE COMPLEX CATALYTIC SUBUNIT SEC11"/>
    <property type="match status" value="1"/>
</dbReference>
<dbReference type="CDD" id="cd06530">
    <property type="entry name" value="S26_SPase_I"/>
    <property type="match status" value="1"/>
</dbReference>
<keyword evidence="2 7" id="KW-0812">Transmembrane</keyword>
<dbReference type="EMBL" id="JANTHX010000008">
    <property type="protein sequence ID" value="MCS0500498.1"/>
    <property type="molecule type" value="Genomic_DNA"/>
</dbReference>
<dbReference type="InterPro" id="IPR001733">
    <property type="entry name" value="Peptidase_S26B"/>
</dbReference>
<proteinExistence type="predicted"/>
<evidence type="ECO:0000256" key="1">
    <source>
        <dbReference type="ARBA" id="ARBA00004370"/>
    </source>
</evidence>
<keyword evidence="4 7" id="KW-0472">Membrane</keyword>
<sequence>MSERRAARDAQKKDHGLLYYIGVGLSWGVLALVALIAALVVVVPAVAQATPYTILTSSMEPNYPPGTLVIVKPIATDDIRIGTVITYQLESGEPEVVTHRVVQIVQPNLPGGEKSFVTKGDANSQADPNPVKPVQIRGAVWYAVPWIGWVNNLVNGDMRSIIIPVVAGFLFLYGGWLIVSNRLEKRKKRRTEELAAQEAAGQEELARYAPPGPSA</sequence>
<keyword evidence="9" id="KW-0378">Hydrolase</keyword>
<dbReference type="PANTHER" id="PTHR10806:SF6">
    <property type="entry name" value="SIGNAL PEPTIDASE COMPLEX CATALYTIC SUBUNIT SEC11"/>
    <property type="match status" value="1"/>
</dbReference>
<feature type="transmembrane region" description="Helical" evidence="7">
    <location>
        <begin position="20"/>
        <end position="47"/>
    </location>
</feature>
<protein>
    <recommendedName>
        <fullName evidence="5">Signal peptidase I</fullName>
        <ecNumber evidence="5">3.4.21.89</ecNumber>
    </recommendedName>
</protein>
<accession>A0ABT1ZII4</accession>
<keyword evidence="10" id="KW-1185">Reference proteome</keyword>
<dbReference type="EC" id="3.4.21.89" evidence="5"/>
<evidence type="ECO:0000256" key="4">
    <source>
        <dbReference type="ARBA" id="ARBA00023136"/>
    </source>
</evidence>
<dbReference type="Proteomes" id="UP001205337">
    <property type="component" value="Unassembled WGS sequence"/>
</dbReference>
<dbReference type="GO" id="GO:0009003">
    <property type="term" value="F:signal peptidase activity"/>
    <property type="evidence" value="ECO:0007669"/>
    <property type="project" value="UniProtKB-EC"/>
</dbReference>